<dbReference type="Pfam" id="PF14344">
    <property type="entry name" value="DUF4397"/>
    <property type="match status" value="2"/>
</dbReference>
<dbReference type="PROSITE" id="PS50847">
    <property type="entry name" value="GRAM_POS_ANCHORING"/>
    <property type="match status" value="1"/>
</dbReference>
<evidence type="ECO:0000256" key="4">
    <source>
        <dbReference type="ARBA" id="ARBA00022729"/>
    </source>
</evidence>
<evidence type="ECO:0000256" key="6">
    <source>
        <dbReference type="SAM" id="Phobius"/>
    </source>
</evidence>
<feature type="domain" description="Gram-positive cocci surface proteins LPxTG" evidence="8">
    <location>
        <begin position="224"/>
        <end position="265"/>
    </location>
</feature>
<evidence type="ECO:0000256" key="7">
    <source>
        <dbReference type="SAM" id="SignalP"/>
    </source>
</evidence>
<keyword evidence="5" id="KW-0572">Peptidoglycan-anchor</keyword>
<evidence type="ECO:0000256" key="3">
    <source>
        <dbReference type="ARBA" id="ARBA00022525"/>
    </source>
</evidence>
<organism evidence="9 10">
    <name type="scientific">Exiguobacterium undae</name>
    <dbReference type="NCBI Taxonomy" id="169177"/>
    <lineage>
        <taxon>Bacteria</taxon>
        <taxon>Bacillati</taxon>
        <taxon>Bacillota</taxon>
        <taxon>Bacilli</taxon>
        <taxon>Bacillales</taxon>
        <taxon>Bacillales Family XII. Incertae Sedis</taxon>
        <taxon>Exiguobacterium</taxon>
    </lineage>
</organism>
<evidence type="ECO:0000256" key="1">
    <source>
        <dbReference type="ARBA" id="ARBA00004168"/>
    </source>
</evidence>
<dbReference type="InterPro" id="IPR025510">
    <property type="entry name" value="DUF4397"/>
</dbReference>
<keyword evidence="4 7" id="KW-0732">Signal</keyword>
<dbReference type="Proteomes" id="UP000078447">
    <property type="component" value="Unassembled WGS sequence"/>
</dbReference>
<dbReference type="EMBL" id="LVVL01000017">
    <property type="protein sequence ID" value="OAN10481.1"/>
    <property type="molecule type" value="Genomic_DNA"/>
</dbReference>
<dbReference type="InterPro" id="IPR019931">
    <property type="entry name" value="LPXTG_anchor"/>
</dbReference>
<evidence type="ECO:0000256" key="2">
    <source>
        <dbReference type="ARBA" id="ARBA00022512"/>
    </source>
</evidence>
<sequence>MKKILSFVTAALLFALFVLPVGAADHQAMVRVIHASPDAPAVDIAVDGKKAVSGAEFKAVTDYLTLPEGEHKVEVFAAGTTKDPVLSQTLNIEAGKFYSVAAIGKLADIKLAVMEDNGKGEDGKSMVRVAHFAPDAPAVDVAPKGGDPLFSDLEFSKVSDYGTLDAGTYDLEVRPAGATDVVKALDGIKLDSGKNYTALAIGLLEGEPAFDVLLIPDGGEMAAMPDTGLGGTTENSSMATTWALVALAGAALVGTAYVVRRKENA</sequence>
<keyword evidence="2" id="KW-0134">Cell wall</keyword>
<comment type="caution">
    <text evidence="9">The sequence shown here is derived from an EMBL/GenBank/DDBJ whole genome shotgun (WGS) entry which is preliminary data.</text>
</comment>
<keyword evidence="10" id="KW-1185">Reference proteome</keyword>
<proteinExistence type="predicted"/>
<gene>
    <name evidence="9" type="ORF">A3783_14130</name>
</gene>
<keyword evidence="3" id="KW-0964">Secreted</keyword>
<evidence type="ECO:0000313" key="9">
    <source>
        <dbReference type="EMBL" id="OAN10481.1"/>
    </source>
</evidence>
<evidence type="ECO:0000259" key="8">
    <source>
        <dbReference type="PROSITE" id="PS50847"/>
    </source>
</evidence>
<dbReference type="RefSeq" id="WP_026834168.1">
    <property type="nucleotide sequence ID" value="NZ_CP085018.1"/>
</dbReference>
<feature type="signal peptide" evidence="7">
    <location>
        <begin position="1"/>
        <end position="23"/>
    </location>
</feature>
<evidence type="ECO:0000256" key="5">
    <source>
        <dbReference type="ARBA" id="ARBA00023088"/>
    </source>
</evidence>
<name>A0ABX2V5R9_9BACL</name>
<keyword evidence="6" id="KW-1133">Transmembrane helix</keyword>
<feature type="chain" id="PRO_5046954867" evidence="7">
    <location>
        <begin position="24"/>
        <end position="265"/>
    </location>
</feature>
<feature type="transmembrane region" description="Helical" evidence="6">
    <location>
        <begin position="239"/>
        <end position="259"/>
    </location>
</feature>
<evidence type="ECO:0000313" key="10">
    <source>
        <dbReference type="Proteomes" id="UP000078447"/>
    </source>
</evidence>
<reference evidence="9 10" key="1">
    <citation type="submission" date="2016-03" db="EMBL/GenBank/DDBJ databases">
        <authorList>
            <person name="Cho S.-Y."/>
            <person name="Lim S."/>
            <person name="Kim H."/>
            <person name="Soh E.H."/>
            <person name="Moon J.S."/>
        </authorList>
    </citation>
    <scope>NUCLEOTIDE SEQUENCE [LARGE SCALE GENOMIC DNA]</scope>
    <source>
        <strain evidence="9 10">KCTC 3810</strain>
    </source>
</reference>
<protein>
    <submittedName>
        <fullName evidence="9">Peptidase</fullName>
    </submittedName>
</protein>
<comment type="subcellular location">
    <subcellularLocation>
        <location evidence="1">Secreted</location>
        <location evidence="1">Cell wall</location>
        <topology evidence="1">Peptidoglycan-anchor</topology>
    </subcellularLocation>
</comment>
<accession>A0ABX2V5R9</accession>
<keyword evidence="6" id="KW-0812">Transmembrane</keyword>
<keyword evidence="6" id="KW-0472">Membrane</keyword>